<dbReference type="InterPro" id="IPR011990">
    <property type="entry name" value="TPR-like_helical_dom_sf"/>
</dbReference>
<feature type="repeat" description="TPR" evidence="3">
    <location>
        <begin position="259"/>
        <end position="292"/>
    </location>
</feature>
<evidence type="ECO:0000256" key="1">
    <source>
        <dbReference type="ARBA" id="ARBA00022737"/>
    </source>
</evidence>
<gene>
    <name evidence="4" type="ORF">ARMA_1321</name>
    <name evidence="5" type="ORF">SE16_01535</name>
</gene>
<evidence type="ECO:0000313" key="5">
    <source>
        <dbReference type="EMBL" id="KPL89212.1"/>
    </source>
</evidence>
<dbReference type="EMBL" id="LGKN01000003">
    <property type="protein sequence ID" value="KPL89212.1"/>
    <property type="molecule type" value="Genomic_DNA"/>
</dbReference>
<dbReference type="AlphaFoldDB" id="A0A0M9UCF4"/>
<dbReference type="SUPFAM" id="SSF48452">
    <property type="entry name" value="TPR-like"/>
    <property type="match status" value="1"/>
</dbReference>
<keyword evidence="2 3" id="KW-0802">TPR repeat</keyword>
<dbReference type="Pfam" id="PF13181">
    <property type="entry name" value="TPR_8"/>
    <property type="match status" value="1"/>
</dbReference>
<organism evidence="4 6">
    <name type="scientific">Ardenticatena maritima</name>
    <dbReference type="NCBI Taxonomy" id="872965"/>
    <lineage>
        <taxon>Bacteria</taxon>
        <taxon>Bacillati</taxon>
        <taxon>Chloroflexota</taxon>
        <taxon>Ardenticatenia</taxon>
        <taxon>Ardenticatenales</taxon>
        <taxon>Ardenticatenaceae</taxon>
        <taxon>Ardenticatena</taxon>
    </lineage>
</organism>
<proteinExistence type="predicted"/>
<dbReference type="Proteomes" id="UP000050502">
    <property type="component" value="Unassembled WGS sequence"/>
</dbReference>
<evidence type="ECO:0000256" key="3">
    <source>
        <dbReference type="PROSITE-ProRule" id="PRU00339"/>
    </source>
</evidence>
<accession>A0A0M9UCF4</accession>
<reference evidence="4 6" key="1">
    <citation type="journal article" date="2015" name="Genome Announc.">
        <title>Draft Genome Sequence of a Heterotrophic Facultative Anaerobic Thermophilic Bacterium, Ardenticatena maritima Strain 110ST.</title>
        <authorList>
            <person name="Kawaichi S."/>
            <person name="Yoshida T."/>
            <person name="Sako Y."/>
            <person name="Nakamura R."/>
        </authorList>
    </citation>
    <scope>NUCLEOTIDE SEQUENCE [LARGE SCALE GENOMIC DNA]</scope>
    <source>
        <strain evidence="4 6">110S</strain>
    </source>
</reference>
<sequence length="406" mass="45852">MMLAERWRQLSLRGRVGLMTLVASLAGLLLTVPHARENLLLVRALKEGVPTPLPDDAPAALHLLAANTAFNAGEWDSAAYHWELARHDARAAFPAQKGLCRVALRRLDRPAAERYCAGNAMQPFLLVMEAQALWRDQQREAAILAAEVATQRDPQNGEAWSVLAGYLLAEERYAEAFVANERALALSPDAPWLYERQARILMGLERWDEAAALLDDAVRQFPDTAGLYFLAAEVARKQGDTAAAEQWYTRIVERWPDDWRAWNMLGVLARERGEWETALEHFRRAVEKGSDSPWVWYSYAQAAMQAERPAEAEQALDDLWAFDPPPNLQLNMARLYWQLGAAAKAEQTLDRIAPLDIPVDWQLGVARLYRDMGLIEKARRAYERVLDADPQHEAARKELDALQQSP</sequence>
<evidence type="ECO:0008006" key="8">
    <source>
        <dbReference type="Google" id="ProtNLM"/>
    </source>
</evidence>
<dbReference type="PANTHER" id="PTHR44858:SF1">
    <property type="entry name" value="UDP-N-ACETYLGLUCOSAMINE--PEPTIDE N-ACETYLGLUCOSAMINYLTRANSFERASE SPINDLY-RELATED"/>
    <property type="match status" value="1"/>
</dbReference>
<dbReference type="STRING" id="872965.SE16_01535"/>
<dbReference type="PANTHER" id="PTHR44858">
    <property type="entry name" value="TETRATRICOPEPTIDE REPEAT PROTEIN 6"/>
    <property type="match status" value="1"/>
</dbReference>
<dbReference type="InParanoid" id="A0A0M9UCF4"/>
<evidence type="ECO:0000313" key="7">
    <source>
        <dbReference type="Proteomes" id="UP000050502"/>
    </source>
</evidence>
<reference evidence="5 7" key="2">
    <citation type="submission" date="2015-07" db="EMBL/GenBank/DDBJ databases">
        <title>Whole genome sequence of Ardenticatena maritima DSM 23922.</title>
        <authorList>
            <person name="Hemp J."/>
            <person name="Ward L.M."/>
            <person name="Pace L.A."/>
            <person name="Fischer W.W."/>
        </authorList>
    </citation>
    <scope>NUCLEOTIDE SEQUENCE [LARGE SCALE GENOMIC DNA]</scope>
    <source>
        <strain evidence="5 7">110S</strain>
    </source>
</reference>
<evidence type="ECO:0000313" key="6">
    <source>
        <dbReference type="Proteomes" id="UP000037784"/>
    </source>
</evidence>
<comment type="caution">
    <text evidence="4">The sequence shown here is derived from an EMBL/GenBank/DDBJ whole genome shotgun (WGS) entry which is preliminary data.</text>
</comment>
<dbReference type="SMART" id="SM00028">
    <property type="entry name" value="TPR"/>
    <property type="match status" value="5"/>
</dbReference>
<dbReference type="Pfam" id="PF14559">
    <property type="entry name" value="TPR_19"/>
    <property type="match status" value="1"/>
</dbReference>
<dbReference type="Gene3D" id="1.25.40.10">
    <property type="entry name" value="Tetratricopeptide repeat domain"/>
    <property type="match status" value="1"/>
</dbReference>
<evidence type="ECO:0000256" key="2">
    <source>
        <dbReference type="ARBA" id="ARBA00022803"/>
    </source>
</evidence>
<dbReference type="Pfam" id="PF13432">
    <property type="entry name" value="TPR_16"/>
    <property type="match status" value="2"/>
</dbReference>
<dbReference type="InterPro" id="IPR050498">
    <property type="entry name" value="Ycf3"/>
</dbReference>
<reference evidence="6" key="3">
    <citation type="submission" date="2015-08" db="EMBL/GenBank/DDBJ databases">
        <title>Draft Genome Sequence of a Heterotrophic Facultative Anaerobic Bacterium Ardenticatena maritima Strain 110S.</title>
        <authorList>
            <person name="Kawaichi S."/>
            <person name="Yoshida T."/>
            <person name="Sako Y."/>
            <person name="Nakamura R."/>
        </authorList>
    </citation>
    <scope>NUCLEOTIDE SEQUENCE [LARGE SCALE GENOMIC DNA]</scope>
    <source>
        <strain evidence="6">110S</strain>
    </source>
</reference>
<dbReference type="InterPro" id="IPR019734">
    <property type="entry name" value="TPR_rpt"/>
</dbReference>
<protein>
    <recommendedName>
        <fullName evidence="8">Tetratricopeptide repeat protein</fullName>
    </recommendedName>
</protein>
<feature type="repeat" description="TPR" evidence="3">
    <location>
        <begin position="359"/>
        <end position="392"/>
    </location>
</feature>
<keyword evidence="1" id="KW-0677">Repeat</keyword>
<evidence type="ECO:0000313" key="4">
    <source>
        <dbReference type="EMBL" id="GAP62898.1"/>
    </source>
</evidence>
<keyword evidence="6" id="KW-1185">Reference proteome</keyword>
<name>A0A0M9UCF4_9CHLR</name>
<dbReference type="PROSITE" id="PS50005">
    <property type="entry name" value="TPR"/>
    <property type="match status" value="2"/>
</dbReference>
<dbReference type="EMBL" id="BBZA01000089">
    <property type="protein sequence ID" value="GAP62898.1"/>
    <property type="molecule type" value="Genomic_DNA"/>
</dbReference>
<dbReference type="Proteomes" id="UP000037784">
    <property type="component" value="Unassembled WGS sequence"/>
</dbReference>